<dbReference type="SUPFAM" id="SSF110710">
    <property type="entry name" value="TTHA0583/YokD-like"/>
    <property type="match status" value="1"/>
</dbReference>
<dbReference type="HAMAP" id="MF_00800">
    <property type="entry name" value="UPF0340"/>
    <property type="match status" value="1"/>
</dbReference>
<sequence length="189" mass="19675">MGLPNEALVAIKEAVTAAVTELVAVGRLSAGHVLVVGCSTSEVRGARIGTDSTTEVGQTIVEALLAVLAPKQIALAVQCCEHLNRALVVEATVAKAHGWPICNAVPQLHAGGAASMAAFAQFKEPVVVETIQAEAGLDIGDTFIGMHLRPVVVPVRLQVKQIGEAHVTAARIRPKYIGGSRAVYDDSLM</sequence>
<dbReference type="PIRSF" id="PIRSF007510">
    <property type="entry name" value="UCP007510"/>
    <property type="match status" value="1"/>
</dbReference>
<accession>A0A380NMF3</accession>
<dbReference type="Pfam" id="PF04260">
    <property type="entry name" value="DUF436"/>
    <property type="match status" value="1"/>
</dbReference>
<organism evidence="2 3">
    <name type="scientific">Veillonella criceti</name>
    <dbReference type="NCBI Taxonomy" id="103891"/>
    <lineage>
        <taxon>Bacteria</taxon>
        <taxon>Bacillati</taxon>
        <taxon>Bacillota</taxon>
        <taxon>Negativicutes</taxon>
        <taxon>Veillonellales</taxon>
        <taxon>Veillonellaceae</taxon>
        <taxon>Veillonella</taxon>
    </lineage>
</organism>
<dbReference type="Proteomes" id="UP000255367">
    <property type="component" value="Unassembled WGS sequence"/>
</dbReference>
<dbReference type="OrthoDB" id="9803187at2"/>
<dbReference type="NCBIfam" id="TIGR01440">
    <property type="entry name" value="TIGR01440 family protein"/>
    <property type="match status" value="1"/>
</dbReference>
<comment type="similarity">
    <text evidence="1">Belongs to the UPF0340 family.</text>
</comment>
<dbReference type="RefSeq" id="WP_115310776.1">
    <property type="nucleotide sequence ID" value="NZ_UHIO01000001.1"/>
</dbReference>
<dbReference type="EMBL" id="UHIO01000001">
    <property type="protein sequence ID" value="SUP44457.1"/>
    <property type="molecule type" value="Genomic_DNA"/>
</dbReference>
<keyword evidence="3" id="KW-1185">Reference proteome</keyword>
<dbReference type="Gene3D" id="3.40.50.10360">
    <property type="entry name" value="Hypothetical protein TT1679"/>
    <property type="match status" value="1"/>
</dbReference>
<evidence type="ECO:0000313" key="3">
    <source>
        <dbReference type="Proteomes" id="UP000255367"/>
    </source>
</evidence>
<reference evidence="2 3" key="1">
    <citation type="submission" date="2018-06" db="EMBL/GenBank/DDBJ databases">
        <authorList>
            <consortium name="Pathogen Informatics"/>
            <person name="Doyle S."/>
        </authorList>
    </citation>
    <scope>NUCLEOTIDE SEQUENCE [LARGE SCALE GENOMIC DNA]</scope>
    <source>
        <strain evidence="2 3">NCTC12020</strain>
    </source>
</reference>
<evidence type="ECO:0000313" key="2">
    <source>
        <dbReference type="EMBL" id="SUP44457.1"/>
    </source>
</evidence>
<proteinExistence type="inferred from homology"/>
<evidence type="ECO:0000256" key="1">
    <source>
        <dbReference type="HAMAP-Rule" id="MF_00800"/>
    </source>
</evidence>
<dbReference type="InterPro" id="IPR028345">
    <property type="entry name" value="Antibiotic_NAT-like"/>
</dbReference>
<name>A0A380NMF3_9FIRM</name>
<dbReference type="AlphaFoldDB" id="A0A380NMF3"/>
<dbReference type="InterPro" id="IPR006340">
    <property type="entry name" value="DUF436"/>
</dbReference>
<protein>
    <recommendedName>
        <fullName evidence="1">UPF0340 protein NCTC12020_01670</fullName>
    </recommendedName>
</protein>
<gene>
    <name evidence="2" type="ORF">NCTC12020_01670</name>
</gene>